<dbReference type="STRING" id="89524.SAMN05444370_10899"/>
<accession>A0A1H4CXS5</accession>
<protein>
    <submittedName>
        <fullName evidence="3">Myo-inositol-1(Or 4)-monophosphatase</fullName>
    </submittedName>
</protein>
<gene>
    <name evidence="3" type="ORF">SAMN05444370_10899</name>
</gene>
<dbReference type="GO" id="GO:0046872">
    <property type="term" value="F:metal ion binding"/>
    <property type="evidence" value="ECO:0007669"/>
    <property type="project" value="UniProtKB-KW"/>
</dbReference>
<evidence type="ECO:0000313" key="3">
    <source>
        <dbReference type="EMBL" id="SEA65181.1"/>
    </source>
</evidence>
<feature type="binding site" evidence="2">
    <location>
        <position position="65"/>
    </location>
    <ligand>
        <name>Mg(2+)</name>
        <dbReference type="ChEBI" id="CHEBI:18420"/>
        <label>1</label>
        <note>catalytic</note>
    </ligand>
</feature>
<dbReference type="GO" id="GO:0007165">
    <property type="term" value="P:signal transduction"/>
    <property type="evidence" value="ECO:0007669"/>
    <property type="project" value="TreeGrafter"/>
</dbReference>
<comment type="cofactor">
    <cofactor evidence="2">
        <name>Mg(2+)</name>
        <dbReference type="ChEBI" id="CHEBI:18420"/>
    </cofactor>
</comment>
<dbReference type="PRINTS" id="PR00377">
    <property type="entry name" value="IMPHPHTASES"/>
</dbReference>
<dbReference type="CDD" id="cd01637">
    <property type="entry name" value="IMPase_like"/>
    <property type="match status" value="1"/>
</dbReference>
<dbReference type="PANTHER" id="PTHR20854">
    <property type="entry name" value="INOSITOL MONOPHOSPHATASE"/>
    <property type="match status" value="1"/>
</dbReference>
<comment type="similarity">
    <text evidence="1">Belongs to the inositol monophosphatase superfamily.</text>
</comment>
<dbReference type="Proteomes" id="UP000198703">
    <property type="component" value="Unassembled WGS sequence"/>
</dbReference>
<dbReference type="GO" id="GO:0008934">
    <property type="term" value="F:inositol monophosphate 1-phosphatase activity"/>
    <property type="evidence" value="ECO:0007669"/>
    <property type="project" value="TreeGrafter"/>
</dbReference>
<keyword evidence="2" id="KW-0460">Magnesium</keyword>
<evidence type="ECO:0000256" key="2">
    <source>
        <dbReference type="PIRSR" id="PIRSR600760-2"/>
    </source>
</evidence>
<feature type="binding site" evidence="2">
    <location>
        <position position="85"/>
    </location>
    <ligand>
        <name>Mg(2+)</name>
        <dbReference type="ChEBI" id="CHEBI:18420"/>
        <label>1</label>
        <note>catalytic</note>
    </ligand>
</feature>
<dbReference type="EMBL" id="FNQM01000008">
    <property type="protein sequence ID" value="SEA65181.1"/>
    <property type="molecule type" value="Genomic_DNA"/>
</dbReference>
<dbReference type="RefSeq" id="WP_093254285.1">
    <property type="nucleotide sequence ID" value="NZ_FNQM01000008.1"/>
</dbReference>
<dbReference type="GO" id="GO:0006020">
    <property type="term" value="P:inositol metabolic process"/>
    <property type="evidence" value="ECO:0007669"/>
    <property type="project" value="TreeGrafter"/>
</dbReference>
<feature type="binding site" evidence="2">
    <location>
        <position position="84"/>
    </location>
    <ligand>
        <name>Mg(2+)</name>
        <dbReference type="ChEBI" id="CHEBI:18420"/>
        <label>1</label>
        <note>catalytic</note>
    </ligand>
</feature>
<dbReference type="SUPFAM" id="SSF56655">
    <property type="entry name" value="Carbohydrate phosphatase"/>
    <property type="match status" value="1"/>
</dbReference>
<dbReference type="InterPro" id="IPR000760">
    <property type="entry name" value="Inositol_monophosphatase-like"/>
</dbReference>
<keyword evidence="4" id="KW-1185">Reference proteome</keyword>
<dbReference type="AlphaFoldDB" id="A0A1H4CXS5"/>
<feature type="binding site" evidence="2">
    <location>
        <position position="205"/>
    </location>
    <ligand>
        <name>Mg(2+)</name>
        <dbReference type="ChEBI" id="CHEBI:18420"/>
        <label>1</label>
        <note>catalytic</note>
    </ligand>
</feature>
<evidence type="ECO:0000256" key="1">
    <source>
        <dbReference type="ARBA" id="ARBA00009759"/>
    </source>
</evidence>
<dbReference type="PANTHER" id="PTHR20854:SF4">
    <property type="entry name" value="INOSITOL-1-MONOPHOSPHATASE-RELATED"/>
    <property type="match status" value="1"/>
</dbReference>
<sequence>MDDAAILPGLAAALREAAAMARAAAPRRAAAKAPQDYVTEVDLAVDALLAERLAALTPGVAVLSEERAVETTGRLARYWIVDPIDGTLNLMAGLPFVGVSAALVDAGGPRVAGVVRVSDGLICAAVRDGGATCGGAPLRTPPAPAELVALSTGLLDALIAEHAGAYAAARRVGKLRNLGAQALHLCAVATGGLAAAASLEARVWDEAAGGLIAREAGCLWRARSDELDWGDPAGVMTAGPQRSLAAHPAVAAALSAALAPALEHGPERRRP</sequence>
<feature type="binding site" evidence="2">
    <location>
        <position position="82"/>
    </location>
    <ligand>
        <name>Mg(2+)</name>
        <dbReference type="ChEBI" id="CHEBI:18420"/>
        <label>1</label>
        <note>catalytic</note>
    </ligand>
</feature>
<organism evidence="3 4">
    <name type="scientific">Rubrimonas cliftonensis</name>
    <dbReference type="NCBI Taxonomy" id="89524"/>
    <lineage>
        <taxon>Bacteria</taxon>
        <taxon>Pseudomonadati</taxon>
        <taxon>Pseudomonadota</taxon>
        <taxon>Alphaproteobacteria</taxon>
        <taxon>Rhodobacterales</taxon>
        <taxon>Paracoccaceae</taxon>
        <taxon>Rubrimonas</taxon>
    </lineage>
</organism>
<dbReference type="OrthoDB" id="9785695at2"/>
<dbReference type="Gene3D" id="3.30.540.10">
    <property type="entry name" value="Fructose-1,6-Bisphosphatase, subunit A, domain 1"/>
    <property type="match status" value="1"/>
</dbReference>
<name>A0A1H4CXS5_9RHOB</name>
<proteinExistence type="inferred from homology"/>
<reference evidence="3 4" key="1">
    <citation type="submission" date="2016-10" db="EMBL/GenBank/DDBJ databases">
        <authorList>
            <person name="de Groot N.N."/>
        </authorList>
    </citation>
    <scope>NUCLEOTIDE SEQUENCE [LARGE SCALE GENOMIC DNA]</scope>
    <source>
        <strain evidence="3 4">DSM 15345</strain>
    </source>
</reference>
<evidence type="ECO:0000313" key="4">
    <source>
        <dbReference type="Proteomes" id="UP000198703"/>
    </source>
</evidence>
<dbReference type="Gene3D" id="3.40.190.80">
    <property type="match status" value="1"/>
</dbReference>
<dbReference type="Pfam" id="PF00459">
    <property type="entry name" value="Inositol_P"/>
    <property type="match status" value="1"/>
</dbReference>
<keyword evidence="2" id="KW-0479">Metal-binding</keyword>